<feature type="transmembrane region" description="Helical" evidence="5">
    <location>
        <begin position="280"/>
        <end position="298"/>
    </location>
</feature>
<name>A0A0A8X649_MESS1</name>
<feature type="transmembrane region" description="Helical" evidence="5">
    <location>
        <begin position="7"/>
        <end position="24"/>
    </location>
</feature>
<evidence type="ECO:0000256" key="4">
    <source>
        <dbReference type="ARBA" id="ARBA00023136"/>
    </source>
</evidence>
<feature type="transmembrane region" description="Helical" evidence="5">
    <location>
        <begin position="61"/>
        <end position="77"/>
    </location>
</feature>
<reference evidence="7 8" key="1">
    <citation type="submission" date="2013-06" db="EMBL/GenBank/DDBJ databases">
        <title>Whole genome shotgun sequence of Bacillus selenatarsenatis SF-1.</title>
        <authorList>
            <person name="Kuroda M."/>
            <person name="Sei K."/>
            <person name="Yamashita M."/>
            <person name="Ike M."/>
        </authorList>
    </citation>
    <scope>NUCLEOTIDE SEQUENCE [LARGE SCALE GENOMIC DNA]</scope>
    <source>
        <strain evidence="7 8">SF-1</strain>
    </source>
</reference>
<dbReference type="OrthoDB" id="104748at2"/>
<feature type="transmembrane region" description="Helical" evidence="5">
    <location>
        <begin position="236"/>
        <end position="259"/>
    </location>
</feature>
<evidence type="ECO:0000256" key="2">
    <source>
        <dbReference type="ARBA" id="ARBA00022692"/>
    </source>
</evidence>
<keyword evidence="2 5" id="KW-0812">Transmembrane</keyword>
<dbReference type="EMBL" id="BASE01000082">
    <property type="protein sequence ID" value="GAM15410.1"/>
    <property type="molecule type" value="Genomic_DNA"/>
</dbReference>
<dbReference type="InterPro" id="IPR051533">
    <property type="entry name" value="WaaL-like"/>
</dbReference>
<dbReference type="PANTHER" id="PTHR37422">
    <property type="entry name" value="TEICHURONIC ACID BIOSYNTHESIS PROTEIN TUAE"/>
    <property type="match status" value="1"/>
</dbReference>
<feature type="transmembrane region" description="Helical" evidence="5">
    <location>
        <begin position="351"/>
        <end position="368"/>
    </location>
</feature>
<dbReference type="InterPro" id="IPR007016">
    <property type="entry name" value="O-antigen_ligase-rel_domated"/>
</dbReference>
<evidence type="ECO:0000256" key="5">
    <source>
        <dbReference type="SAM" id="Phobius"/>
    </source>
</evidence>
<accession>A0A0A8X649</accession>
<sequence length="397" mass="45879">MKQDRKYFALVGLFVLIHLGKYSIDVGFSLQPYMLLLFGYYLFHLREVVFEETTEYEASMYLFYLYYAFTGVFSLFPESSLRIILGFILIISCYLLMKSLISSFSTVVIEKAVANAGLLFNGISLLLYIYGLKMLGFQLSSEGDEDIRMHGVLLDRDYPRLIGLLDDPNFYILHNTIFFAFYLTNLQHSKNRYGFLLAAVCNVLTFSRGGLAAMLLIIVMYIYIKRVKIWTLLKTFSFSIAIGFIVSRFTNFNIFEMIIDRMTRIGNDGGSGRFEIWEKALHYFVSSPVIGIGVFNFSDYYLRDTGKLKYAHNTFLEVLAESGVIGISLFLVMLVFIFAKLQKEKIYRSASYLYLAYFGILIQIFFLSSIPNEMFFLFLAVLYPYVLKGNFTSRIRP</sequence>
<evidence type="ECO:0000259" key="6">
    <source>
        <dbReference type="Pfam" id="PF04932"/>
    </source>
</evidence>
<feature type="transmembrane region" description="Helical" evidence="5">
    <location>
        <begin position="318"/>
        <end position="339"/>
    </location>
</feature>
<evidence type="ECO:0000256" key="3">
    <source>
        <dbReference type="ARBA" id="ARBA00022989"/>
    </source>
</evidence>
<keyword evidence="4 5" id="KW-0472">Membrane</keyword>
<feature type="transmembrane region" description="Helical" evidence="5">
    <location>
        <begin position="168"/>
        <end position="186"/>
    </location>
</feature>
<dbReference type="Pfam" id="PF04932">
    <property type="entry name" value="Wzy_C"/>
    <property type="match status" value="1"/>
</dbReference>
<proteinExistence type="predicted"/>
<feature type="transmembrane region" description="Helical" evidence="5">
    <location>
        <begin position="193"/>
        <end position="224"/>
    </location>
</feature>
<feature type="transmembrane region" description="Helical" evidence="5">
    <location>
        <begin position="30"/>
        <end position="49"/>
    </location>
</feature>
<dbReference type="STRING" id="1321606.SAMD00020551_3567"/>
<keyword evidence="8" id="KW-1185">Reference proteome</keyword>
<evidence type="ECO:0000256" key="1">
    <source>
        <dbReference type="ARBA" id="ARBA00004141"/>
    </source>
</evidence>
<evidence type="ECO:0000313" key="7">
    <source>
        <dbReference type="EMBL" id="GAM15410.1"/>
    </source>
</evidence>
<comment type="subcellular location">
    <subcellularLocation>
        <location evidence="1">Membrane</location>
        <topology evidence="1">Multi-pass membrane protein</topology>
    </subcellularLocation>
</comment>
<dbReference type="AlphaFoldDB" id="A0A0A8X649"/>
<protein>
    <submittedName>
        <fullName evidence="7">Oligosaccharide repeat unit polymerase Wzy</fullName>
    </submittedName>
</protein>
<feature type="transmembrane region" description="Helical" evidence="5">
    <location>
        <begin position="83"/>
        <end position="101"/>
    </location>
</feature>
<dbReference type="RefSeq" id="WP_041967067.1">
    <property type="nucleotide sequence ID" value="NZ_BASE01000082.1"/>
</dbReference>
<keyword evidence="3 5" id="KW-1133">Transmembrane helix</keyword>
<feature type="transmembrane region" description="Helical" evidence="5">
    <location>
        <begin position="374"/>
        <end position="391"/>
    </location>
</feature>
<organism evidence="7 8">
    <name type="scientific">Mesobacillus selenatarsenatis (strain DSM 18680 / JCM 14380 / FERM P-15431 / SF-1)</name>
    <dbReference type="NCBI Taxonomy" id="1321606"/>
    <lineage>
        <taxon>Bacteria</taxon>
        <taxon>Bacillati</taxon>
        <taxon>Bacillota</taxon>
        <taxon>Bacilli</taxon>
        <taxon>Bacillales</taxon>
        <taxon>Bacillaceae</taxon>
        <taxon>Mesobacillus</taxon>
    </lineage>
</organism>
<gene>
    <name evidence="7" type="ORF">SAMD00020551_3567</name>
</gene>
<dbReference type="PANTHER" id="PTHR37422:SF17">
    <property type="entry name" value="O-ANTIGEN LIGASE"/>
    <property type="match status" value="1"/>
</dbReference>
<feature type="transmembrane region" description="Helical" evidence="5">
    <location>
        <begin position="113"/>
        <end position="131"/>
    </location>
</feature>
<dbReference type="Proteomes" id="UP000031014">
    <property type="component" value="Unassembled WGS sequence"/>
</dbReference>
<dbReference type="GO" id="GO:0016020">
    <property type="term" value="C:membrane"/>
    <property type="evidence" value="ECO:0007669"/>
    <property type="project" value="UniProtKB-SubCell"/>
</dbReference>
<feature type="domain" description="O-antigen ligase-related" evidence="6">
    <location>
        <begin position="194"/>
        <end position="331"/>
    </location>
</feature>
<evidence type="ECO:0000313" key="8">
    <source>
        <dbReference type="Proteomes" id="UP000031014"/>
    </source>
</evidence>
<comment type="caution">
    <text evidence="7">The sequence shown here is derived from an EMBL/GenBank/DDBJ whole genome shotgun (WGS) entry which is preliminary data.</text>
</comment>